<dbReference type="EMBL" id="BAABME010004528">
    <property type="protein sequence ID" value="GAA0162705.1"/>
    <property type="molecule type" value="Genomic_DNA"/>
</dbReference>
<dbReference type="GO" id="GO:0004674">
    <property type="term" value="F:protein serine/threonine kinase activity"/>
    <property type="evidence" value="ECO:0007669"/>
    <property type="project" value="UniProtKB-KW"/>
</dbReference>
<dbReference type="PROSITE" id="PS50011">
    <property type="entry name" value="PROTEIN_KINASE_DOM"/>
    <property type="match status" value="1"/>
</dbReference>
<comment type="subcellular location">
    <subcellularLocation>
        <location evidence="1">Plastid</location>
    </subcellularLocation>
</comment>
<proteinExistence type="predicted"/>
<dbReference type="PANTHER" id="PTHR46699:SF6">
    <property type="entry name" value="PLASTID-LIPID-ASSOCIATED PROTEIN 14, CHLOROPLASTIC-RELATED"/>
    <property type="match status" value="1"/>
</dbReference>
<dbReference type="InterPro" id="IPR006843">
    <property type="entry name" value="PAP/fibrillin_dom"/>
</dbReference>
<dbReference type="SUPFAM" id="SSF56112">
    <property type="entry name" value="Protein kinase-like (PK-like)"/>
    <property type="match status" value="1"/>
</dbReference>
<dbReference type="Proteomes" id="UP001454036">
    <property type="component" value="Unassembled WGS sequence"/>
</dbReference>
<sequence length="632" mass="71186">MALIGVYSRPQIWNINRCWDSFGRKKSKISCSSIGVDDELSHVIKFRMSDLSLSDQVSIGHSGKADELVFEATVNDPLSPLYNSNVVLRRLVSSQAKRRGKRAIEVLKRLARRKLLYHSYSMQVHGFVCSSTTDDVDSFTLVHGYHGSFSLRHWLQQSDWLPTLEATVALDEESVRRVGDSTIGGPRVSRKLRLIRILMRDLLIGVNYLHNHGLAHTELRLENLHVSPVDGHVKVGILGNAADFYESNDEGSTSVSNMDRRNGMIAFDMRCLGFIMAKMVLRELMDPLVFGEFKSFLTEGNHPSCLREFMLPTLSKNSTSGNIGLQILDRNWGAGWHLLSVLLASKPSERISCLSALRHPFLCGPRWRIDPSMDIIRWSLGSTTVRITEEYIYGRQQRSKVAHFIELMEMLNPHPMPRHWLQLFPGKWRLLYSTGRHIGLTLRQPDLRVLMGDVHLTISKASNPQVNFSALATINFSVMVGLDWAHEKTGVKGNLQVESTFRLRAGSRLYVKEDASTTKFTSGSPDAQDSIQKALSNKRWSKVIPFKEFPSSLPVTKLVPGDIGLTMNLDKPLGEDVQIAQKVIQEVRTQIPPEMFDLSKMVCGTYLDNRLLILRGMNGSALVFTRSSSEEG</sequence>
<keyword evidence="2" id="KW-0934">Plastid</keyword>
<dbReference type="InterPro" id="IPR011009">
    <property type="entry name" value="Kinase-like_dom_sf"/>
</dbReference>
<evidence type="ECO:0000256" key="1">
    <source>
        <dbReference type="ARBA" id="ARBA00004474"/>
    </source>
</evidence>
<comment type="caution">
    <text evidence="5">The sequence shown here is derived from an EMBL/GenBank/DDBJ whole genome shotgun (WGS) entry which is preliminary data.</text>
</comment>
<keyword evidence="3" id="KW-0809">Transit peptide</keyword>
<dbReference type="AlphaFoldDB" id="A0AAV3QGR9"/>
<dbReference type="SMART" id="SM00220">
    <property type="entry name" value="S_TKc"/>
    <property type="match status" value="1"/>
</dbReference>
<evidence type="ECO:0000256" key="2">
    <source>
        <dbReference type="ARBA" id="ARBA00022640"/>
    </source>
</evidence>
<dbReference type="GO" id="GO:0009536">
    <property type="term" value="C:plastid"/>
    <property type="evidence" value="ECO:0007669"/>
    <property type="project" value="UniProtKB-SubCell"/>
</dbReference>
<protein>
    <submittedName>
        <fullName evidence="5">Non-receptor serine/threonine protein kinase</fullName>
    </submittedName>
</protein>
<dbReference type="Pfam" id="PF04755">
    <property type="entry name" value="PAP_fibrillin"/>
    <property type="match status" value="1"/>
</dbReference>
<keyword evidence="5" id="KW-0418">Kinase</keyword>
<feature type="domain" description="Protein kinase" evidence="4">
    <location>
        <begin position="51"/>
        <end position="362"/>
    </location>
</feature>
<gene>
    <name evidence="5" type="ORF">LIER_18738</name>
</gene>
<reference evidence="5 6" key="1">
    <citation type="submission" date="2024-01" db="EMBL/GenBank/DDBJ databases">
        <title>The complete chloroplast genome sequence of Lithospermum erythrorhizon: insights into the phylogenetic relationship among Boraginaceae species and the maternal lineages of purple gromwells.</title>
        <authorList>
            <person name="Okada T."/>
            <person name="Watanabe K."/>
        </authorList>
    </citation>
    <scope>NUCLEOTIDE SEQUENCE [LARGE SCALE GENOMIC DNA]</scope>
</reference>
<dbReference type="InterPro" id="IPR000719">
    <property type="entry name" value="Prot_kinase_dom"/>
</dbReference>
<evidence type="ECO:0000313" key="6">
    <source>
        <dbReference type="Proteomes" id="UP001454036"/>
    </source>
</evidence>
<evidence type="ECO:0000256" key="3">
    <source>
        <dbReference type="ARBA" id="ARBA00022946"/>
    </source>
</evidence>
<dbReference type="Gene3D" id="1.10.510.10">
    <property type="entry name" value="Transferase(Phosphotransferase) domain 1"/>
    <property type="match status" value="1"/>
</dbReference>
<keyword evidence="6" id="KW-1185">Reference proteome</keyword>
<evidence type="ECO:0000313" key="5">
    <source>
        <dbReference type="EMBL" id="GAA0162705.1"/>
    </source>
</evidence>
<keyword evidence="5" id="KW-0808">Transferase</keyword>
<name>A0AAV3QGR9_LITER</name>
<dbReference type="PANTHER" id="PTHR46699">
    <property type="entry name" value="SERINE/THREONINE-PROTEIN KINASE STN8, CHLOROPLASTIC-RELATED"/>
    <property type="match status" value="1"/>
</dbReference>
<evidence type="ECO:0000259" key="4">
    <source>
        <dbReference type="PROSITE" id="PS50011"/>
    </source>
</evidence>
<organism evidence="5 6">
    <name type="scientific">Lithospermum erythrorhizon</name>
    <name type="common">Purple gromwell</name>
    <name type="synonym">Lithospermum officinale var. erythrorhizon</name>
    <dbReference type="NCBI Taxonomy" id="34254"/>
    <lineage>
        <taxon>Eukaryota</taxon>
        <taxon>Viridiplantae</taxon>
        <taxon>Streptophyta</taxon>
        <taxon>Embryophyta</taxon>
        <taxon>Tracheophyta</taxon>
        <taxon>Spermatophyta</taxon>
        <taxon>Magnoliopsida</taxon>
        <taxon>eudicotyledons</taxon>
        <taxon>Gunneridae</taxon>
        <taxon>Pentapetalae</taxon>
        <taxon>asterids</taxon>
        <taxon>lamiids</taxon>
        <taxon>Boraginales</taxon>
        <taxon>Boraginaceae</taxon>
        <taxon>Boraginoideae</taxon>
        <taxon>Lithospermeae</taxon>
        <taxon>Lithospermum</taxon>
    </lineage>
</organism>
<keyword evidence="5" id="KW-0723">Serine/threonine-protein kinase</keyword>
<dbReference type="GO" id="GO:0005524">
    <property type="term" value="F:ATP binding"/>
    <property type="evidence" value="ECO:0007669"/>
    <property type="project" value="InterPro"/>
</dbReference>
<accession>A0AAV3QGR9</accession>